<evidence type="ECO:0000313" key="4">
    <source>
        <dbReference type="Proteomes" id="UP000676336"/>
    </source>
</evidence>
<dbReference type="Pfam" id="PF16177">
    <property type="entry name" value="ACAS_N"/>
    <property type="match status" value="1"/>
</dbReference>
<dbReference type="EMBL" id="CAJOBI010159727">
    <property type="protein sequence ID" value="CAF4846240.1"/>
    <property type="molecule type" value="Genomic_DNA"/>
</dbReference>
<accession>A0A8S3BM57</accession>
<name>A0A8S3BM57_9BILA</name>
<proteinExistence type="predicted"/>
<gene>
    <name evidence="2" type="ORF">SMN809_LOCUS44235</name>
    <name evidence="3" type="ORF">SMN809_LOCUS49172</name>
</gene>
<dbReference type="Gene3D" id="3.40.50.12780">
    <property type="entry name" value="N-terminal domain of ligase-like"/>
    <property type="match status" value="1"/>
</dbReference>
<feature type="non-terminal residue" evidence="3">
    <location>
        <position position="80"/>
    </location>
</feature>
<evidence type="ECO:0000313" key="2">
    <source>
        <dbReference type="EMBL" id="CAF4730257.1"/>
    </source>
</evidence>
<dbReference type="InterPro" id="IPR032387">
    <property type="entry name" value="ACAS_N"/>
</dbReference>
<reference evidence="3" key="1">
    <citation type="submission" date="2021-02" db="EMBL/GenBank/DDBJ databases">
        <authorList>
            <person name="Nowell W R."/>
        </authorList>
    </citation>
    <scope>NUCLEOTIDE SEQUENCE</scope>
</reference>
<dbReference type="AlphaFoldDB" id="A0A8S3BM57"/>
<evidence type="ECO:0000259" key="1">
    <source>
        <dbReference type="Pfam" id="PF16177"/>
    </source>
</evidence>
<dbReference type="InterPro" id="IPR042099">
    <property type="entry name" value="ANL_N_sf"/>
</dbReference>
<feature type="non-terminal residue" evidence="3">
    <location>
        <position position="1"/>
    </location>
</feature>
<evidence type="ECO:0000313" key="3">
    <source>
        <dbReference type="EMBL" id="CAF4846240.1"/>
    </source>
</evidence>
<comment type="caution">
    <text evidence="3">The sequence shown here is derived from an EMBL/GenBank/DDBJ whole genome shotgun (WGS) entry which is preliminary data.</text>
</comment>
<dbReference type="Proteomes" id="UP000676336">
    <property type="component" value="Unassembled WGS sequence"/>
</dbReference>
<sequence>TSTNAKWNETSLPESIRTLDEYKAIYALSVEDPNRFWKMAAERLDWYRFPTKIKNTEFDYRTTRGVDIKWYQDGVLNACY</sequence>
<organism evidence="3 4">
    <name type="scientific">Rotaria magnacalcarata</name>
    <dbReference type="NCBI Taxonomy" id="392030"/>
    <lineage>
        <taxon>Eukaryota</taxon>
        <taxon>Metazoa</taxon>
        <taxon>Spiralia</taxon>
        <taxon>Gnathifera</taxon>
        <taxon>Rotifera</taxon>
        <taxon>Eurotatoria</taxon>
        <taxon>Bdelloidea</taxon>
        <taxon>Philodinida</taxon>
        <taxon>Philodinidae</taxon>
        <taxon>Rotaria</taxon>
    </lineage>
</organism>
<feature type="domain" description="Acetyl-coenzyme A synthetase N-terminal" evidence="1">
    <location>
        <begin position="22"/>
        <end position="80"/>
    </location>
</feature>
<protein>
    <recommendedName>
        <fullName evidence="1">Acetyl-coenzyme A synthetase N-terminal domain-containing protein</fullName>
    </recommendedName>
</protein>
<dbReference type="EMBL" id="CAJOBI010132260">
    <property type="protein sequence ID" value="CAF4730257.1"/>
    <property type="molecule type" value="Genomic_DNA"/>
</dbReference>